<organism evidence="11 12">
    <name type="scientific">Eiseniibacteriota bacterium</name>
    <dbReference type="NCBI Taxonomy" id="2212470"/>
    <lineage>
        <taxon>Bacteria</taxon>
        <taxon>Candidatus Eiseniibacteriota</taxon>
    </lineage>
</organism>
<keyword evidence="2" id="KW-0813">Transport</keyword>
<evidence type="ECO:0000256" key="7">
    <source>
        <dbReference type="ARBA" id="ARBA00023136"/>
    </source>
</evidence>
<feature type="transmembrane region" description="Helical" evidence="9">
    <location>
        <begin position="58"/>
        <end position="75"/>
    </location>
</feature>
<evidence type="ECO:0000259" key="10">
    <source>
        <dbReference type="Pfam" id="PF04290"/>
    </source>
</evidence>
<dbReference type="InterPro" id="IPR007387">
    <property type="entry name" value="TRAP_DctQ"/>
</dbReference>
<keyword evidence="7 9" id="KW-0472">Membrane</keyword>
<feature type="transmembrane region" description="Helical" evidence="9">
    <location>
        <begin position="21"/>
        <end position="38"/>
    </location>
</feature>
<evidence type="ECO:0000313" key="12">
    <source>
        <dbReference type="Proteomes" id="UP000697710"/>
    </source>
</evidence>
<reference evidence="11" key="1">
    <citation type="submission" date="2020-04" db="EMBL/GenBank/DDBJ databases">
        <authorList>
            <person name="Zhang T."/>
        </authorList>
    </citation>
    <scope>NUCLEOTIDE SEQUENCE</scope>
    <source>
        <strain evidence="11">HKST-UBA01</strain>
    </source>
</reference>
<dbReference type="InterPro" id="IPR055348">
    <property type="entry name" value="DctQ"/>
</dbReference>
<dbReference type="Pfam" id="PF04290">
    <property type="entry name" value="DctQ"/>
    <property type="match status" value="1"/>
</dbReference>
<keyword evidence="4" id="KW-0997">Cell inner membrane</keyword>
<feature type="transmembrane region" description="Helical" evidence="9">
    <location>
        <begin position="96"/>
        <end position="119"/>
    </location>
</feature>
<dbReference type="PANTHER" id="PTHR35011:SF4">
    <property type="entry name" value="SLL1102 PROTEIN"/>
    <property type="match status" value="1"/>
</dbReference>
<sequence length="195" mass="21634">MSRWLAVARRIDAFNDALGRGVCWLAVVMIAVGAFNAVARYLGRFLGAQLSSNALLELQWYLFSLLFLLGAAYTLRHDGHVRVDVLFGRSRPRTQAWIDLLGTLLFLLPFCGLMLRLSWPAVRNSWRVAEGSPDPGGLARYPIKSAILVAFLLLGLQGISILIHRIAFLRGDLAESSAQADEVEERRHHPQGEGV</sequence>
<evidence type="ECO:0000256" key="4">
    <source>
        <dbReference type="ARBA" id="ARBA00022519"/>
    </source>
</evidence>
<evidence type="ECO:0000256" key="3">
    <source>
        <dbReference type="ARBA" id="ARBA00022475"/>
    </source>
</evidence>
<evidence type="ECO:0000256" key="1">
    <source>
        <dbReference type="ARBA" id="ARBA00004429"/>
    </source>
</evidence>
<evidence type="ECO:0000256" key="8">
    <source>
        <dbReference type="ARBA" id="ARBA00038436"/>
    </source>
</evidence>
<protein>
    <submittedName>
        <fullName evidence="11">TRAP transporter small permease subunit</fullName>
    </submittedName>
</protein>
<evidence type="ECO:0000313" key="11">
    <source>
        <dbReference type="EMBL" id="MCA9726755.1"/>
    </source>
</evidence>
<evidence type="ECO:0000256" key="2">
    <source>
        <dbReference type="ARBA" id="ARBA00022448"/>
    </source>
</evidence>
<keyword evidence="5 9" id="KW-0812">Transmembrane</keyword>
<feature type="transmembrane region" description="Helical" evidence="9">
    <location>
        <begin position="139"/>
        <end position="163"/>
    </location>
</feature>
<proteinExistence type="inferred from homology"/>
<evidence type="ECO:0000256" key="9">
    <source>
        <dbReference type="SAM" id="Phobius"/>
    </source>
</evidence>
<comment type="similarity">
    <text evidence="8">Belongs to the TRAP transporter small permease family.</text>
</comment>
<name>A0A956LYU9_UNCEI</name>
<dbReference type="GO" id="GO:0005886">
    <property type="term" value="C:plasma membrane"/>
    <property type="evidence" value="ECO:0007669"/>
    <property type="project" value="UniProtKB-SubCell"/>
</dbReference>
<evidence type="ECO:0000256" key="6">
    <source>
        <dbReference type="ARBA" id="ARBA00022989"/>
    </source>
</evidence>
<keyword evidence="6 9" id="KW-1133">Transmembrane helix</keyword>
<dbReference type="AlphaFoldDB" id="A0A956LYU9"/>
<comment type="subcellular location">
    <subcellularLocation>
        <location evidence="1">Cell inner membrane</location>
        <topology evidence="1">Multi-pass membrane protein</topology>
    </subcellularLocation>
</comment>
<dbReference type="EMBL" id="JAGQHR010000063">
    <property type="protein sequence ID" value="MCA9726755.1"/>
    <property type="molecule type" value="Genomic_DNA"/>
</dbReference>
<evidence type="ECO:0000256" key="5">
    <source>
        <dbReference type="ARBA" id="ARBA00022692"/>
    </source>
</evidence>
<reference evidence="11" key="2">
    <citation type="journal article" date="2021" name="Microbiome">
        <title>Successional dynamics and alternative stable states in a saline activated sludge microbial community over 9 years.</title>
        <authorList>
            <person name="Wang Y."/>
            <person name="Ye J."/>
            <person name="Ju F."/>
            <person name="Liu L."/>
            <person name="Boyd J.A."/>
            <person name="Deng Y."/>
            <person name="Parks D.H."/>
            <person name="Jiang X."/>
            <person name="Yin X."/>
            <person name="Woodcroft B.J."/>
            <person name="Tyson G.W."/>
            <person name="Hugenholtz P."/>
            <person name="Polz M.F."/>
            <person name="Zhang T."/>
        </authorList>
    </citation>
    <scope>NUCLEOTIDE SEQUENCE</scope>
    <source>
        <strain evidence="11">HKST-UBA01</strain>
    </source>
</reference>
<accession>A0A956LYU9</accession>
<feature type="domain" description="Tripartite ATP-independent periplasmic transporters DctQ component" evidence="10">
    <location>
        <begin position="29"/>
        <end position="166"/>
    </location>
</feature>
<gene>
    <name evidence="11" type="ORF">KC729_03665</name>
</gene>
<dbReference type="Proteomes" id="UP000697710">
    <property type="component" value="Unassembled WGS sequence"/>
</dbReference>
<dbReference type="PANTHER" id="PTHR35011">
    <property type="entry name" value="2,3-DIKETO-L-GULONATE TRAP TRANSPORTER SMALL PERMEASE PROTEIN YIAM"/>
    <property type="match status" value="1"/>
</dbReference>
<comment type="caution">
    <text evidence="11">The sequence shown here is derived from an EMBL/GenBank/DDBJ whole genome shotgun (WGS) entry which is preliminary data.</text>
</comment>
<keyword evidence="3" id="KW-1003">Cell membrane</keyword>